<evidence type="ECO:0000313" key="3">
    <source>
        <dbReference type="Proteomes" id="UP001057998"/>
    </source>
</evidence>
<accession>A0ABY5GPR8</accession>
<proteinExistence type="predicted"/>
<dbReference type="SUPFAM" id="SSF55729">
    <property type="entry name" value="Acyl-CoA N-acyltransferases (Nat)"/>
    <property type="match status" value="1"/>
</dbReference>
<dbReference type="Pfam" id="PF13508">
    <property type="entry name" value="Acetyltransf_7"/>
    <property type="match status" value="1"/>
</dbReference>
<evidence type="ECO:0000313" key="2">
    <source>
        <dbReference type="EMBL" id="UTV30537.1"/>
    </source>
</evidence>
<dbReference type="EMBL" id="CP101509">
    <property type="protein sequence ID" value="UTV30537.1"/>
    <property type="molecule type" value="Genomic_DNA"/>
</dbReference>
<dbReference type="InterPro" id="IPR000182">
    <property type="entry name" value="GNAT_dom"/>
</dbReference>
<protein>
    <submittedName>
        <fullName evidence="2">N-acetyltransferase</fullName>
    </submittedName>
</protein>
<sequence>MHCSTFDFKDSGDVIQLFTRVFSDSETAQEGQLIGHLVSELIATTAPSDLQGFVATVNEQIVACIYFSRLTLSNQKNAFILSPVAVATEHQRQGIGRKLISFGLEVLRKQGVDWVFTYGDPNYYARAGFSPISETAVKAPLPLTYPEGWLAQSLTADKVEASACASACVAALNQPQYW</sequence>
<dbReference type="Gene3D" id="3.40.630.30">
    <property type="match status" value="1"/>
</dbReference>
<evidence type="ECO:0000259" key="1">
    <source>
        <dbReference type="PROSITE" id="PS51186"/>
    </source>
</evidence>
<name>A0ABY5GPR8_9GAMM</name>
<gene>
    <name evidence="2" type="ORF">NNL38_18390</name>
</gene>
<dbReference type="Proteomes" id="UP001057998">
    <property type="component" value="Chromosome 2"/>
</dbReference>
<dbReference type="RefSeq" id="WP_255391896.1">
    <property type="nucleotide sequence ID" value="NZ_CP101509.1"/>
</dbReference>
<dbReference type="CDD" id="cd04301">
    <property type="entry name" value="NAT_SF"/>
    <property type="match status" value="1"/>
</dbReference>
<reference evidence="2" key="1">
    <citation type="submission" date="2022-07" db="EMBL/GenBank/DDBJ databases">
        <title>Genome sequencing of Photobacterium atrarenae GJH2-4.</title>
        <authorList>
            <person name="Park S.-J."/>
        </authorList>
    </citation>
    <scope>NUCLEOTIDE SEQUENCE</scope>
    <source>
        <strain evidence="2">GJH2-4</strain>
    </source>
</reference>
<dbReference type="InterPro" id="IPR016181">
    <property type="entry name" value="Acyl_CoA_acyltransferase"/>
</dbReference>
<organism evidence="2 3">
    <name type="scientific">Photobacterium atrarenae</name>
    <dbReference type="NCBI Taxonomy" id="865757"/>
    <lineage>
        <taxon>Bacteria</taxon>
        <taxon>Pseudomonadati</taxon>
        <taxon>Pseudomonadota</taxon>
        <taxon>Gammaproteobacteria</taxon>
        <taxon>Vibrionales</taxon>
        <taxon>Vibrionaceae</taxon>
        <taxon>Photobacterium</taxon>
    </lineage>
</organism>
<keyword evidence="3" id="KW-1185">Reference proteome</keyword>
<feature type="domain" description="N-acetyltransferase" evidence="1">
    <location>
        <begin position="1"/>
        <end position="155"/>
    </location>
</feature>
<dbReference type="PROSITE" id="PS51186">
    <property type="entry name" value="GNAT"/>
    <property type="match status" value="1"/>
</dbReference>